<name>A0AAN9XRF9_PSOTE</name>
<protein>
    <submittedName>
        <fullName evidence="1">Uncharacterized protein</fullName>
    </submittedName>
</protein>
<dbReference type="EMBL" id="JAYMYS010000002">
    <property type="protein sequence ID" value="KAK7405562.1"/>
    <property type="molecule type" value="Genomic_DNA"/>
</dbReference>
<accession>A0AAN9XRF9</accession>
<comment type="caution">
    <text evidence="1">The sequence shown here is derived from an EMBL/GenBank/DDBJ whole genome shotgun (WGS) entry which is preliminary data.</text>
</comment>
<reference evidence="1 2" key="1">
    <citation type="submission" date="2024-01" db="EMBL/GenBank/DDBJ databases">
        <title>The genomes of 5 underutilized Papilionoideae crops provide insights into root nodulation and disease resistanc.</title>
        <authorList>
            <person name="Jiang F."/>
        </authorList>
    </citation>
    <scope>NUCLEOTIDE SEQUENCE [LARGE SCALE GENOMIC DNA]</scope>
    <source>
        <strain evidence="1">DUOXIRENSHENG_FW03</strain>
        <tissue evidence="1">Leaves</tissue>
    </source>
</reference>
<evidence type="ECO:0000313" key="1">
    <source>
        <dbReference type="EMBL" id="KAK7405562.1"/>
    </source>
</evidence>
<evidence type="ECO:0000313" key="2">
    <source>
        <dbReference type="Proteomes" id="UP001386955"/>
    </source>
</evidence>
<sequence length="247" mass="27177">MIYLQHPICQKLQLHVVNQQATLGGDLNSVVDPHEMPLVSPLLPNATSQAATTSHSQHIVLVIGAEELEASSEASHEQHKVSVLENAAATSGNKKPKAEAVENVVTLAALNFSWPRLLLFRDQNLSMMMQGVEVEDVVPHAVMLSATALHSCLNVKTVAFPSLLAQLSGMRRTGYRGRATKVFSKLKSCVALKEVLVVGKTLGASTGFPEKEIIERLFEMKARYRMRASYNRSYPECRKGEMEVRLS</sequence>
<dbReference type="Proteomes" id="UP001386955">
    <property type="component" value="Unassembled WGS sequence"/>
</dbReference>
<proteinExistence type="predicted"/>
<organism evidence="1 2">
    <name type="scientific">Psophocarpus tetragonolobus</name>
    <name type="common">Winged bean</name>
    <name type="synonym">Dolichos tetragonolobus</name>
    <dbReference type="NCBI Taxonomy" id="3891"/>
    <lineage>
        <taxon>Eukaryota</taxon>
        <taxon>Viridiplantae</taxon>
        <taxon>Streptophyta</taxon>
        <taxon>Embryophyta</taxon>
        <taxon>Tracheophyta</taxon>
        <taxon>Spermatophyta</taxon>
        <taxon>Magnoliopsida</taxon>
        <taxon>eudicotyledons</taxon>
        <taxon>Gunneridae</taxon>
        <taxon>Pentapetalae</taxon>
        <taxon>rosids</taxon>
        <taxon>fabids</taxon>
        <taxon>Fabales</taxon>
        <taxon>Fabaceae</taxon>
        <taxon>Papilionoideae</taxon>
        <taxon>50 kb inversion clade</taxon>
        <taxon>NPAAA clade</taxon>
        <taxon>indigoferoid/millettioid clade</taxon>
        <taxon>Phaseoleae</taxon>
        <taxon>Psophocarpus</taxon>
    </lineage>
</organism>
<dbReference type="AlphaFoldDB" id="A0AAN9XRF9"/>
<keyword evidence="2" id="KW-1185">Reference proteome</keyword>
<gene>
    <name evidence="1" type="ORF">VNO78_06989</name>
</gene>